<evidence type="ECO:0000256" key="5">
    <source>
        <dbReference type="ARBA" id="ARBA00023288"/>
    </source>
</evidence>
<dbReference type="OrthoDB" id="5298094at2"/>
<reference evidence="7 8" key="1">
    <citation type="journal article" date="2014" name="Nat. Commun.">
        <title>Physiological and genomic features of highly alkaliphilic hydrogen-utilizing Betaproteobacteria from a continental serpentinizing site.</title>
        <authorList>
            <person name="Suzuki S."/>
            <person name="Kuenen J.G."/>
            <person name="Schipper K."/>
            <person name="van der Velde S."/>
            <person name="Ishii S."/>
            <person name="Wu A."/>
            <person name="Sorokin D.Y."/>
            <person name="Tenney A."/>
            <person name="Meng X.Y."/>
            <person name="Morrill P.L."/>
            <person name="Kamagata Y."/>
            <person name="Muyzer G."/>
            <person name="Nealson K.H."/>
        </authorList>
    </citation>
    <scope>NUCLEOTIDE SEQUENCE [LARGE SCALE GENOMIC DNA]</scope>
    <source>
        <strain evidence="7 8">A1</strain>
    </source>
</reference>
<evidence type="ECO:0000256" key="3">
    <source>
        <dbReference type="ARBA" id="ARBA00023139"/>
    </source>
</evidence>
<evidence type="ECO:0000256" key="1">
    <source>
        <dbReference type="ARBA" id="ARBA00022729"/>
    </source>
</evidence>
<dbReference type="HAMAP" id="MF_01186">
    <property type="entry name" value="LPS_assembly_LptE"/>
    <property type="match status" value="1"/>
</dbReference>
<dbReference type="EMBL" id="AP014568">
    <property type="protein sequence ID" value="BAO82129.1"/>
    <property type="molecule type" value="Genomic_DNA"/>
</dbReference>
<evidence type="ECO:0000256" key="6">
    <source>
        <dbReference type="HAMAP-Rule" id="MF_01186"/>
    </source>
</evidence>
<keyword evidence="4 6" id="KW-0998">Cell outer membrane</keyword>
<dbReference type="Pfam" id="PF04390">
    <property type="entry name" value="LptE"/>
    <property type="match status" value="1"/>
</dbReference>
<keyword evidence="1" id="KW-0732">Signal</keyword>
<protein>
    <recommendedName>
        <fullName evidence="6">LPS-assembly lipoprotein LptE</fullName>
    </recommendedName>
</protein>
<dbReference type="InterPro" id="IPR007485">
    <property type="entry name" value="LPS_assembly_LptE"/>
</dbReference>
<dbReference type="PANTHER" id="PTHR38098">
    <property type="entry name" value="LPS-ASSEMBLY LIPOPROTEIN LPTE"/>
    <property type="match status" value="1"/>
</dbReference>
<evidence type="ECO:0000256" key="2">
    <source>
        <dbReference type="ARBA" id="ARBA00023136"/>
    </source>
</evidence>
<organism evidence="7 8">
    <name type="scientific">Serpentinimonas raichei</name>
    <dbReference type="NCBI Taxonomy" id="1458425"/>
    <lineage>
        <taxon>Bacteria</taxon>
        <taxon>Pseudomonadati</taxon>
        <taxon>Pseudomonadota</taxon>
        <taxon>Betaproteobacteria</taxon>
        <taxon>Burkholderiales</taxon>
        <taxon>Comamonadaceae</taxon>
        <taxon>Serpentinimonas</taxon>
    </lineage>
</organism>
<comment type="subunit">
    <text evidence="6">Component of the lipopolysaccharide transport and assembly complex. Interacts with LptD.</text>
</comment>
<dbReference type="Proteomes" id="UP000067461">
    <property type="component" value="Chromosome"/>
</dbReference>
<dbReference type="STRING" id="1458425.SRAA_2275"/>
<comment type="function">
    <text evidence="6">Together with LptD, is involved in the assembly of lipopolysaccharide (LPS) at the surface of the outer membrane. Required for the proper assembly of LptD. Binds LPS and may serve as the LPS recognition site at the outer membrane.</text>
</comment>
<sequence>MLTPFCVPAPIHRRRWLAGLALAGAPLLLSACGFRLRGAAAPLAFSRLRLSAPAHSPVARLLRTHLQASGVSLLPDDPLPPGSAPPEVQLDIALDQSERAVAGTTAAGQVRELQLRQRLRFRLRTLAGRELIPDTELLQQRELSFTEAQALGKEAEEALLFQDMQQALVRQLMARLAALRSI</sequence>
<evidence type="ECO:0000313" key="7">
    <source>
        <dbReference type="EMBL" id="BAO82129.1"/>
    </source>
</evidence>
<accession>A0A060NT94</accession>
<dbReference type="GO" id="GO:0015920">
    <property type="term" value="P:lipopolysaccharide transport"/>
    <property type="evidence" value="ECO:0007669"/>
    <property type="project" value="TreeGrafter"/>
</dbReference>
<dbReference type="AlphaFoldDB" id="A0A060NT94"/>
<dbReference type="PANTHER" id="PTHR38098:SF1">
    <property type="entry name" value="LPS-ASSEMBLY LIPOPROTEIN LPTE"/>
    <property type="match status" value="1"/>
</dbReference>
<keyword evidence="5 7" id="KW-0449">Lipoprotein</keyword>
<proteinExistence type="inferred from homology"/>
<dbReference type="GO" id="GO:0001530">
    <property type="term" value="F:lipopolysaccharide binding"/>
    <property type="evidence" value="ECO:0007669"/>
    <property type="project" value="TreeGrafter"/>
</dbReference>
<keyword evidence="8" id="KW-1185">Reference proteome</keyword>
<dbReference type="Gene3D" id="3.30.160.150">
    <property type="entry name" value="Lipoprotein like domain"/>
    <property type="match status" value="1"/>
</dbReference>
<name>A0A060NT94_9BURK</name>
<evidence type="ECO:0000313" key="8">
    <source>
        <dbReference type="Proteomes" id="UP000067461"/>
    </source>
</evidence>
<gene>
    <name evidence="6" type="primary">lptE</name>
    <name evidence="7" type="ORF">SRAA_2275</name>
</gene>
<dbReference type="GO" id="GO:1990351">
    <property type="term" value="C:transporter complex"/>
    <property type="evidence" value="ECO:0007669"/>
    <property type="project" value="TreeGrafter"/>
</dbReference>
<dbReference type="GO" id="GO:0009279">
    <property type="term" value="C:cell outer membrane"/>
    <property type="evidence" value="ECO:0007669"/>
    <property type="project" value="UniProtKB-UniRule"/>
</dbReference>
<dbReference type="PROSITE" id="PS51318">
    <property type="entry name" value="TAT"/>
    <property type="match status" value="1"/>
</dbReference>
<dbReference type="InterPro" id="IPR006311">
    <property type="entry name" value="TAT_signal"/>
</dbReference>
<dbReference type="RefSeq" id="WP_082040053.1">
    <property type="nucleotide sequence ID" value="NZ_AP014568.1"/>
</dbReference>
<dbReference type="HOGENOM" id="CLU_103309_0_2_4"/>
<keyword evidence="3" id="KW-0564">Palmitate</keyword>
<keyword evidence="2 6" id="KW-0472">Membrane</keyword>
<dbReference type="KEGG" id="cbaa:SRAA_2275"/>
<evidence type="ECO:0000256" key="4">
    <source>
        <dbReference type="ARBA" id="ARBA00023237"/>
    </source>
</evidence>
<dbReference type="GO" id="GO:0043165">
    <property type="term" value="P:Gram-negative-bacterium-type cell outer membrane assembly"/>
    <property type="evidence" value="ECO:0007669"/>
    <property type="project" value="UniProtKB-UniRule"/>
</dbReference>
<comment type="similarity">
    <text evidence="6">Belongs to the LptE lipoprotein family.</text>
</comment>